<feature type="domain" description="Tyr recombinase" evidence="10">
    <location>
        <begin position="113"/>
        <end position="303"/>
    </location>
</feature>
<dbReference type="InterPro" id="IPR010998">
    <property type="entry name" value="Integrase_recombinase_N"/>
</dbReference>
<dbReference type="PROSITE" id="PS51900">
    <property type="entry name" value="CB"/>
    <property type="match status" value="1"/>
</dbReference>
<dbReference type="RefSeq" id="WP_184381821.1">
    <property type="nucleotide sequence ID" value="NZ_JACIDJ010000001.1"/>
</dbReference>
<reference evidence="12 13" key="1">
    <citation type="submission" date="2020-08" db="EMBL/GenBank/DDBJ databases">
        <title>Genomic Encyclopedia of Type Strains, Phase IV (KMG-IV): sequencing the most valuable type-strain genomes for metagenomic binning, comparative biology and taxonomic classification.</title>
        <authorList>
            <person name="Goeker M."/>
        </authorList>
    </citation>
    <scope>NUCLEOTIDE SEQUENCE [LARGE SCALE GENOMIC DNA]</scope>
    <source>
        <strain evidence="12 13">DSM 19979</strain>
    </source>
</reference>
<evidence type="ECO:0000256" key="2">
    <source>
        <dbReference type="ARBA" id="ARBA00022490"/>
    </source>
</evidence>
<evidence type="ECO:0000256" key="9">
    <source>
        <dbReference type="HAMAP-Rule" id="MF_01808"/>
    </source>
</evidence>
<feature type="active site" evidence="9">
    <location>
        <position position="162"/>
    </location>
</feature>
<dbReference type="CDD" id="cd00798">
    <property type="entry name" value="INT_XerDC_C"/>
    <property type="match status" value="1"/>
</dbReference>
<keyword evidence="7 9" id="KW-0233">DNA recombination</keyword>
<sequence>MTGEAARQAWLDWLAQERRASPHTVEAYGRDVRDLLEFLTRHLGATPDLAALSALRLADLRGFLAARAAEGASNATRARQLAAIRGFLRFLSRREGKAPVAVAGLRGPRRKPPLPRALSPADAREFGTGIAAIRMTEATPRPQWQAARDAALFTLLYGSGLRISEALGLDVRDAPLPGSETALRIMGKGGKARIVPVLPVVREAIAAWLAQRPGAEPDEPLFLGVRGERLDAAVAQKSMRDYRRLAGIPEHATPHALRHSFATHLLAGGADLRSIQELLGHASLSTTQRYTAVDTEGLLATWRMAHPRADR</sequence>
<dbReference type="PROSITE" id="PS51898">
    <property type="entry name" value="TYR_RECOMBINASE"/>
    <property type="match status" value="1"/>
</dbReference>
<keyword evidence="4 9" id="KW-0159">Chromosome partition</keyword>
<feature type="domain" description="Core-binding (CB)" evidence="11">
    <location>
        <begin position="1"/>
        <end position="92"/>
    </location>
</feature>
<organism evidence="12 13">
    <name type="scientific">Roseococcus suduntuyensis</name>
    <dbReference type="NCBI Taxonomy" id="455361"/>
    <lineage>
        <taxon>Bacteria</taxon>
        <taxon>Pseudomonadati</taxon>
        <taxon>Pseudomonadota</taxon>
        <taxon>Alphaproteobacteria</taxon>
        <taxon>Acetobacterales</taxon>
        <taxon>Roseomonadaceae</taxon>
        <taxon>Roseococcus</taxon>
    </lineage>
</organism>
<comment type="caution">
    <text evidence="12">The sequence shown here is derived from an EMBL/GenBank/DDBJ whole genome shotgun (WGS) entry which is preliminary data.</text>
</comment>
<comment type="subunit">
    <text evidence="9">Forms a cyclic heterotetrameric complex composed of two molecules of XerC and two molecules of XerD.</text>
</comment>
<name>A0A840A6X1_9PROT</name>
<dbReference type="GO" id="GO:0009037">
    <property type="term" value="F:tyrosine-based site-specific recombinase activity"/>
    <property type="evidence" value="ECO:0007669"/>
    <property type="project" value="UniProtKB-UniRule"/>
</dbReference>
<dbReference type="InterPro" id="IPR050090">
    <property type="entry name" value="Tyrosine_recombinase_XerCD"/>
</dbReference>
<keyword evidence="6 9" id="KW-0238">DNA-binding</keyword>
<dbReference type="Gene3D" id="1.10.443.10">
    <property type="entry name" value="Intergrase catalytic core"/>
    <property type="match status" value="1"/>
</dbReference>
<feature type="active site" evidence="9">
    <location>
        <position position="281"/>
    </location>
</feature>
<evidence type="ECO:0000256" key="5">
    <source>
        <dbReference type="ARBA" id="ARBA00022908"/>
    </source>
</evidence>
<dbReference type="GO" id="GO:0005737">
    <property type="term" value="C:cytoplasm"/>
    <property type="evidence" value="ECO:0007669"/>
    <property type="project" value="UniProtKB-SubCell"/>
</dbReference>
<dbReference type="SUPFAM" id="SSF47823">
    <property type="entry name" value="lambda integrase-like, N-terminal domain"/>
    <property type="match status" value="1"/>
</dbReference>
<dbReference type="Proteomes" id="UP000553193">
    <property type="component" value="Unassembled WGS sequence"/>
</dbReference>
<dbReference type="InterPro" id="IPR013762">
    <property type="entry name" value="Integrase-like_cat_sf"/>
</dbReference>
<keyword evidence="2 9" id="KW-0963">Cytoplasm</keyword>
<dbReference type="PANTHER" id="PTHR30349">
    <property type="entry name" value="PHAGE INTEGRASE-RELATED"/>
    <property type="match status" value="1"/>
</dbReference>
<dbReference type="Gene3D" id="1.10.150.130">
    <property type="match status" value="1"/>
</dbReference>
<dbReference type="InterPro" id="IPR002104">
    <property type="entry name" value="Integrase_catalytic"/>
</dbReference>
<comment type="function">
    <text evidence="9">Site-specific tyrosine recombinase, which acts by catalyzing the cutting and rejoining of the recombining DNA molecules. The XerC-XerD complex is essential to convert dimers of the bacterial chromosome into monomers to permit their segregation at cell division. It also contributes to the segregational stability of plasmids.</text>
</comment>
<protein>
    <recommendedName>
        <fullName evidence="9">Tyrosine recombinase XerC</fullName>
    </recommendedName>
</protein>
<evidence type="ECO:0000256" key="3">
    <source>
        <dbReference type="ARBA" id="ARBA00022618"/>
    </source>
</evidence>
<keyword evidence="8 9" id="KW-0131">Cell cycle</keyword>
<gene>
    <name evidence="9" type="primary">xerC</name>
    <name evidence="12" type="ORF">GGQ83_000293</name>
</gene>
<dbReference type="AlphaFoldDB" id="A0A840A6X1"/>
<dbReference type="SUPFAM" id="SSF56349">
    <property type="entry name" value="DNA breaking-rejoining enzymes"/>
    <property type="match status" value="1"/>
</dbReference>
<feature type="active site" evidence="9">
    <location>
        <position position="188"/>
    </location>
</feature>
<evidence type="ECO:0000259" key="10">
    <source>
        <dbReference type="PROSITE" id="PS51898"/>
    </source>
</evidence>
<feature type="active site" evidence="9">
    <location>
        <position position="258"/>
    </location>
</feature>
<keyword evidence="3 9" id="KW-0132">Cell division</keyword>
<dbReference type="HAMAP" id="MF_01808">
    <property type="entry name" value="Recomb_XerC_XerD"/>
    <property type="match status" value="1"/>
</dbReference>
<dbReference type="GO" id="GO:0007059">
    <property type="term" value="P:chromosome segregation"/>
    <property type="evidence" value="ECO:0007669"/>
    <property type="project" value="UniProtKB-UniRule"/>
</dbReference>
<comment type="similarity">
    <text evidence="9">Belongs to the 'phage' integrase family. XerC subfamily.</text>
</comment>
<keyword evidence="5 9" id="KW-0229">DNA integration</keyword>
<dbReference type="GO" id="GO:0051301">
    <property type="term" value="P:cell division"/>
    <property type="evidence" value="ECO:0007669"/>
    <property type="project" value="UniProtKB-KW"/>
</dbReference>
<accession>A0A840A6X1</accession>
<evidence type="ECO:0000313" key="12">
    <source>
        <dbReference type="EMBL" id="MBB3896867.1"/>
    </source>
</evidence>
<comment type="subcellular location">
    <subcellularLocation>
        <location evidence="1 9">Cytoplasm</location>
    </subcellularLocation>
</comment>
<dbReference type="InterPro" id="IPR011010">
    <property type="entry name" value="DNA_brk_join_enz"/>
</dbReference>
<proteinExistence type="inferred from homology"/>
<dbReference type="InterPro" id="IPR044068">
    <property type="entry name" value="CB"/>
</dbReference>
<dbReference type="Pfam" id="PF02899">
    <property type="entry name" value="Phage_int_SAM_1"/>
    <property type="match status" value="1"/>
</dbReference>
<dbReference type="GO" id="GO:0003677">
    <property type="term" value="F:DNA binding"/>
    <property type="evidence" value="ECO:0007669"/>
    <property type="project" value="UniProtKB-UniRule"/>
</dbReference>
<dbReference type="InterPro" id="IPR023009">
    <property type="entry name" value="Tyrosine_recombinase_XerC/XerD"/>
</dbReference>
<evidence type="ECO:0000256" key="7">
    <source>
        <dbReference type="ARBA" id="ARBA00023172"/>
    </source>
</evidence>
<evidence type="ECO:0000256" key="6">
    <source>
        <dbReference type="ARBA" id="ARBA00023125"/>
    </source>
</evidence>
<feature type="active site" description="O-(3'-phospho-DNA)-tyrosine intermediate" evidence="9">
    <location>
        <position position="290"/>
    </location>
</feature>
<dbReference type="InterPro" id="IPR004107">
    <property type="entry name" value="Integrase_SAM-like_N"/>
</dbReference>
<evidence type="ECO:0000259" key="11">
    <source>
        <dbReference type="PROSITE" id="PS51900"/>
    </source>
</evidence>
<evidence type="ECO:0000256" key="1">
    <source>
        <dbReference type="ARBA" id="ARBA00004496"/>
    </source>
</evidence>
<dbReference type="PANTHER" id="PTHR30349:SF90">
    <property type="entry name" value="TYROSINE RECOMBINASE XERD"/>
    <property type="match status" value="1"/>
</dbReference>
<keyword evidence="13" id="KW-1185">Reference proteome</keyword>
<evidence type="ECO:0000313" key="13">
    <source>
        <dbReference type="Proteomes" id="UP000553193"/>
    </source>
</evidence>
<dbReference type="EMBL" id="JACIDJ010000001">
    <property type="protein sequence ID" value="MBB3896867.1"/>
    <property type="molecule type" value="Genomic_DNA"/>
</dbReference>
<feature type="active site" evidence="9">
    <location>
        <position position="255"/>
    </location>
</feature>
<evidence type="ECO:0000256" key="4">
    <source>
        <dbReference type="ARBA" id="ARBA00022829"/>
    </source>
</evidence>
<dbReference type="Pfam" id="PF00589">
    <property type="entry name" value="Phage_integrase"/>
    <property type="match status" value="1"/>
</dbReference>
<evidence type="ECO:0000256" key="8">
    <source>
        <dbReference type="ARBA" id="ARBA00023306"/>
    </source>
</evidence>
<dbReference type="GO" id="GO:0006313">
    <property type="term" value="P:DNA transposition"/>
    <property type="evidence" value="ECO:0007669"/>
    <property type="project" value="UniProtKB-UniRule"/>
</dbReference>